<proteinExistence type="predicted"/>
<dbReference type="Proteomes" id="UP000229612">
    <property type="component" value="Unassembled WGS sequence"/>
</dbReference>
<comment type="caution">
    <text evidence="1">The sequence shown here is derived from an EMBL/GenBank/DDBJ whole genome shotgun (WGS) entry which is preliminary data.</text>
</comment>
<protein>
    <submittedName>
        <fullName evidence="1">Uncharacterized protein</fullName>
    </submittedName>
</protein>
<sequence length="200" mass="22751">MSRIKTRVKIPTNPQHRCFTHGEIDKDVSIRERIIIERKDITFPALVAADVYGALEVFISDEGEMDFLFVLIRKDDQIMCPEFELGDDFLRHVNNEFRHTMYCKPMREAFGISGDISNLTESHLNGIWLARCLAEKFKFTADISFNGMSSMTTDGTVVITMIRTLNGQEKVFMAKFNDDEADLYIGGDSPEGSLYFGRAA</sequence>
<accession>A0A2H0UH67</accession>
<name>A0A2H0UH67_9BACT</name>
<evidence type="ECO:0000313" key="2">
    <source>
        <dbReference type="Proteomes" id="UP000229612"/>
    </source>
</evidence>
<reference evidence="2" key="1">
    <citation type="submission" date="2017-09" db="EMBL/GenBank/DDBJ databases">
        <title>Depth-based differentiation of microbial function through sediment-hosted aquifers and enrichment of novel symbionts in the deep terrestrial subsurface.</title>
        <authorList>
            <person name="Probst A.J."/>
            <person name="Ladd B."/>
            <person name="Jarett J.K."/>
            <person name="Geller-Mcgrath D.E."/>
            <person name="Sieber C.M.K."/>
            <person name="Emerson J.B."/>
            <person name="Anantharaman K."/>
            <person name="Thomas B.C."/>
            <person name="Malmstrom R."/>
            <person name="Stieglmeier M."/>
            <person name="Klingl A."/>
            <person name="Woyke T."/>
            <person name="Ryan C.M."/>
            <person name="Banfield J.F."/>
        </authorList>
    </citation>
    <scope>NUCLEOTIDE SEQUENCE [LARGE SCALE GENOMIC DNA]</scope>
</reference>
<evidence type="ECO:0000313" key="1">
    <source>
        <dbReference type="EMBL" id="PIR85764.1"/>
    </source>
</evidence>
<dbReference type="EMBL" id="PFBG01000028">
    <property type="protein sequence ID" value="PIR85764.1"/>
    <property type="molecule type" value="Genomic_DNA"/>
</dbReference>
<dbReference type="AlphaFoldDB" id="A0A2H0UH67"/>
<gene>
    <name evidence="1" type="ORF">COU14_02585</name>
</gene>
<organism evidence="1 2">
    <name type="scientific">Candidatus Kaiserbacteria bacterium CG10_big_fil_rev_8_21_14_0_10_44_10</name>
    <dbReference type="NCBI Taxonomy" id="1974606"/>
    <lineage>
        <taxon>Bacteria</taxon>
        <taxon>Candidatus Kaiseribacteriota</taxon>
    </lineage>
</organism>